<evidence type="ECO:0000256" key="2">
    <source>
        <dbReference type="ARBA" id="ARBA00022679"/>
    </source>
</evidence>
<dbReference type="PRINTS" id="PR00990">
    <property type="entry name" value="RIBOKINASE"/>
</dbReference>
<organism evidence="6 7">
    <name type="scientific">Methanobacterium paludis (strain DSM 25820 / JCM 18151 / SWAN1)</name>
    <dbReference type="NCBI Taxonomy" id="868131"/>
    <lineage>
        <taxon>Archaea</taxon>
        <taxon>Methanobacteriati</taxon>
        <taxon>Methanobacteriota</taxon>
        <taxon>Methanomada group</taxon>
        <taxon>Methanobacteria</taxon>
        <taxon>Methanobacteriales</taxon>
        <taxon>Methanobacteriaceae</taxon>
        <taxon>Methanobacterium</taxon>
    </lineage>
</organism>
<dbReference type="PROSITE" id="PS00584">
    <property type="entry name" value="PFKB_KINASES_2"/>
    <property type="match status" value="1"/>
</dbReference>
<name>F6D2P9_METPW</name>
<dbReference type="OrthoDB" id="26949at2157"/>
<dbReference type="GO" id="GO:0016301">
    <property type="term" value="F:kinase activity"/>
    <property type="evidence" value="ECO:0007669"/>
    <property type="project" value="UniProtKB-KW"/>
</dbReference>
<proteinExistence type="inferred from homology"/>
<evidence type="ECO:0000256" key="1">
    <source>
        <dbReference type="ARBA" id="ARBA00010688"/>
    </source>
</evidence>
<dbReference type="GeneID" id="10668461"/>
<dbReference type="RefSeq" id="WP_013825485.1">
    <property type="nucleotide sequence ID" value="NC_015574.1"/>
</dbReference>
<keyword evidence="2 4" id="KW-0808">Transferase</keyword>
<dbReference type="EMBL" id="CP002772">
    <property type="protein sequence ID" value="AEG17983.1"/>
    <property type="molecule type" value="Genomic_DNA"/>
</dbReference>
<sequence>MSFDVVGFGALNVDKLYNVNKIAHEDEESYITGLSESCGGSAANTIVGLSRLGLNTGFIGKVASDREGTLLLKNLEDENVDTDGVILESDGRSGVVSGFVDRDGQRALYVDPGVNDLIEQDEVQTGYVTGSKVLHMASFVGKFEDKSIKAQKTFLKRIPDDISVSIDPGRLYAERGMDFLEKFLEKTNIILINEAELNLLTEEKYRGNYKGNKTCENGSKILLDYGIDIIAVKRGDKGVYVTDGCRSYFMDAFKVQCVDTTGAGDAFNAGFLYGLINGENIEKSALIGNFVASKCVEECGATDGLPDVYGIAGLVTGFK</sequence>
<dbReference type="InterPro" id="IPR011611">
    <property type="entry name" value="PfkB_dom"/>
</dbReference>
<dbReference type="STRING" id="868131.MSWAN_0959"/>
<evidence type="ECO:0000256" key="3">
    <source>
        <dbReference type="ARBA" id="ARBA00022777"/>
    </source>
</evidence>
<evidence type="ECO:0000313" key="7">
    <source>
        <dbReference type="Proteomes" id="UP000009231"/>
    </source>
</evidence>
<keyword evidence="3 4" id="KW-0418">Kinase</keyword>
<evidence type="ECO:0000313" key="6">
    <source>
        <dbReference type="EMBL" id="AEG17983.1"/>
    </source>
</evidence>
<dbReference type="HOGENOM" id="CLU_027634_6_0_2"/>
<dbReference type="GO" id="GO:0006796">
    <property type="term" value="P:phosphate-containing compound metabolic process"/>
    <property type="evidence" value="ECO:0007669"/>
    <property type="project" value="UniProtKB-ARBA"/>
</dbReference>
<reference evidence="6 7" key="1">
    <citation type="journal article" date="2014" name="Int. J. Syst. Evol. Microbiol.">
        <title>Methanobacterium paludis sp. nov. and a novel strain of Methanobacterium lacus isolated from northern peatlands.</title>
        <authorList>
            <person name="Cadillo-Quiroz H."/>
            <person name="Brauer S.L."/>
            <person name="Goodson N."/>
            <person name="Yavitt J.B."/>
            <person name="Zinder S.H."/>
        </authorList>
    </citation>
    <scope>NUCLEOTIDE SEQUENCE [LARGE SCALE GENOMIC DNA]</scope>
    <source>
        <strain evidence="7">DSM 25820 / JCM 18151 / SWAN1</strain>
    </source>
</reference>
<dbReference type="InterPro" id="IPR002173">
    <property type="entry name" value="Carboh/pur_kinase_PfkB_CS"/>
</dbReference>
<dbReference type="eggNOG" id="arCOG00014">
    <property type="taxonomic scope" value="Archaea"/>
</dbReference>
<evidence type="ECO:0000259" key="5">
    <source>
        <dbReference type="Pfam" id="PF00294"/>
    </source>
</evidence>
<protein>
    <submittedName>
        <fullName evidence="6">PfkB domain protein</fullName>
    </submittedName>
</protein>
<dbReference type="CDD" id="cd01942">
    <property type="entry name" value="ribokinase_group_A"/>
    <property type="match status" value="1"/>
</dbReference>
<comment type="similarity">
    <text evidence="1 4">Belongs to the carbohydrate kinase PfkB family.</text>
</comment>
<dbReference type="InterPro" id="IPR029056">
    <property type="entry name" value="Ribokinase-like"/>
</dbReference>
<gene>
    <name evidence="6" type="ordered locus">MSWAN_0959</name>
</gene>
<dbReference type="SUPFAM" id="SSF53613">
    <property type="entry name" value="Ribokinase-like"/>
    <property type="match status" value="1"/>
</dbReference>
<dbReference type="Pfam" id="PF00294">
    <property type="entry name" value="PfkB"/>
    <property type="match status" value="1"/>
</dbReference>
<dbReference type="InterPro" id="IPR002139">
    <property type="entry name" value="Ribo/fructo_kinase"/>
</dbReference>
<keyword evidence="7" id="KW-1185">Reference proteome</keyword>
<dbReference type="KEGG" id="mew:MSWAN_0959"/>
<dbReference type="Proteomes" id="UP000009231">
    <property type="component" value="Chromosome"/>
</dbReference>
<feature type="domain" description="Carbohydrate kinase PfkB" evidence="5">
    <location>
        <begin position="4"/>
        <end position="306"/>
    </location>
</feature>
<accession>F6D2P9</accession>
<dbReference type="PANTHER" id="PTHR10584">
    <property type="entry name" value="SUGAR KINASE"/>
    <property type="match status" value="1"/>
</dbReference>
<dbReference type="PANTHER" id="PTHR10584:SF166">
    <property type="entry name" value="RIBOKINASE"/>
    <property type="match status" value="1"/>
</dbReference>
<dbReference type="Gene3D" id="3.40.1190.20">
    <property type="match status" value="1"/>
</dbReference>
<dbReference type="AlphaFoldDB" id="F6D2P9"/>
<evidence type="ECO:0000256" key="4">
    <source>
        <dbReference type="RuleBase" id="RU003704"/>
    </source>
</evidence>